<proteinExistence type="predicted"/>
<dbReference type="AlphaFoldDB" id="A0A9P6H149"/>
<sequence>MSKRFDSGFESTFLSGIARNLREKNGDFRDSKNIKSHVPSRSQREIVADVMTPPICTPPLASKHTAPLNKSSVLFNEHKNPSSGFTKMINIIYAPLRNTMTTPLINELFLDQFRQHKSPSASRLSSHKISIHTSTQTSGHSNVKLLIAKFERLGSPIQGEPTNKLKIDLNVEKDVEQIQRNVCKVSHDLHKHTLFKNTISTPKDFVDVQRQDDLNRNIQSFEDLPSEEVFEINKKIKSYEEKLKIDKNVSEPPNINTVSHINRLYSFQNLKRFFESFK</sequence>
<evidence type="ECO:0000313" key="2">
    <source>
        <dbReference type="Proteomes" id="UP000740883"/>
    </source>
</evidence>
<name>A0A9P6H149_9MICR</name>
<evidence type="ECO:0000313" key="1">
    <source>
        <dbReference type="EMBL" id="KAF9764731.1"/>
    </source>
</evidence>
<reference evidence="1 2" key="1">
    <citation type="journal article" date="2020" name="Genome Biol. Evol.">
        <title>Comparative genomics of strictly vertically transmitted, feminizing microsporidia endosymbionts of amphipod crustaceans.</title>
        <authorList>
            <person name="Cormier A."/>
            <person name="Chebbi M.A."/>
            <person name="Giraud I."/>
            <person name="Wattier R."/>
            <person name="Teixeira M."/>
            <person name="Gilbert C."/>
            <person name="Rigaud T."/>
            <person name="Cordaux R."/>
        </authorList>
    </citation>
    <scope>NUCLEOTIDE SEQUENCE [LARGE SCALE GENOMIC DNA]</scope>
    <source>
        <strain evidence="1 2">Ou3-Ou53</strain>
    </source>
</reference>
<gene>
    <name evidence="1" type="ORF">NGRA_0319</name>
</gene>
<comment type="caution">
    <text evidence="1">The sequence shown here is derived from an EMBL/GenBank/DDBJ whole genome shotgun (WGS) entry which is preliminary data.</text>
</comment>
<accession>A0A9P6H149</accession>
<dbReference type="EMBL" id="SBJO01000011">
    <property type="protein sequence ID" value="KAF9764731.1"/>
    <property type="molecule type" value="Genomic_DNA"/>
</dbReference>
<keyword evidence="2" id="KW-1185">Reference proteome</keyword>
<organism evidence="1 2">
    <name type="scientific">Nosema granulosis</name>
    <dbReference type="NCBI Taxonomy" id="83296"/>
    <lineage>
        <taxon>Eukaryota</taxon>
        <taxon>Fungi</taxon>
        <taxon>Fungi incertae sedis</taxon>
        <taxon>Microsporidia</taxon>
        <taxon>Nosematidae</taxon>
        <taxon>Nosema</taxon>
    </lineage>
</organism>
<dbReference type="Proteomes" id="UP000740883">
    <property type="component" value="Unassembled WGS sequence"/>
</dbReference>
<protein>
    <submittedName>
        <fullName evidence="1">Uncharacterized protein</fullName>
    </submittedName>
</protein>